<dbReference type="EMBL" id="KQ947410">
    <property type="protein sequence ID" value="KUJ19853.1"/>
    <property type="molecule type" value="Genomic_DNA"/>
</dbReference>
<sequence>MLRTLRRSERNIEKGPLSLCILSIRFSFKRSQYIKVKVTTSKMHFTFFSLLSTCFLLLLQLTATRASSPTSINNKTPTPTYPFTLAAFYSPYPPGSNATGSYGVSGICVRAFGGSFWVNSQNQKPATSCGDLRGKACPAGNETVLFVDAFGQAWLDSAEPQQVYLDTRTGVLSYVTSVSSPANTMSSGALVLNFLHLGQGTTVAVPIPGEPGYYNTGPGSFNWGGSDNSYWFLCPRPGPGYQVMKYVGGNENWNLCLSGIQLVALDWAGSGPAAGEYL</sequence>
<evidence type="ECO:0000313" key="1">
    <source>
        <dbReference type="EMBL" id="KUJ19853.1"/>
    </source>
</evidence>
<reference evidence="1 2" key="1">
    <citation type="submission" date="2015-10" db="EMBL/GenBank/DDBJ databases">
        <title>Full genome of DAOMC 229536 Phialocephala scopiformis, a fungal endophyte of spruce producing the potent anti-insectan compound rugulosin.</title>
        <authorList>
            <consortium name="DOE Joint Genome Institute"/>
            <person name="Walker A.K."/>
            <person name="Frasz S.L."/>
            <person name="Seifert K.A."/>
            <person name="Miller J.D."/>
            <person name="Mondo S.J."/>
            <person name="Labutti K."/>
            <person name="Lipzen A."/>
            <person name="Dockter R."/>
            <person name="Kennedy M."/>
            <person name="Grigoriev I.V."/>
            <person name="Spatafora J.W."/>
        </authorList>
    </citation>
    <scope>NUCLEOTIDE SEQUENCE [LARGE SCALE GENOMIC DNA]</scope>
    <source>
        <strain evidence="1 2">CBS 120377</strain>
    </source>
</reference>
<accession>A0A194XI65</accession>
<protein>
    <submittedName>
        <fullName evidence="1">Uncharacterized protein</fullName>
    </submittedName>
</protein>
<name>A0A194XI65_MOLSC</name>
<dbReference type="GeneID" id="28827988"/>
<dbReference type="KEGG" id="psco:LY89DRAFT_716349"/>
<dbReference type="OrthoDB" id="3538878at2759"/>
<dbReference type="AlphaFoldDB" id="A0A194XI65"/>
<dbReference type="InParanoid" id="A0A194XI65"/>
<dbReference type="RefSeq" id="XP_018074208.1">
    <property type="nucleotide sequence ID" value="XM_018218262.1"/>
</dbReference>
<keyword evidence="2" id="KW-1185">Reference proteome</keyword>
<organism evidence="1 2">
    <name type="scientific">Mollisia scopiformis</name>
    <name type="common">Conifer needle endophyte fungus</name>
    <name type="synonym">Phialocephala scopiformis</name>
    <dbReference type="NCBI Taxonomy" id="149040"/>
    <lineage>
        <taxon>Eukaryota</taxon>
        <taxon>Fungi</taxon>
        <taxon>Dikarya</taxon>
        <taxon>Ascomycota</taxon>
        <taxon>Pezizomycotina</taxon>
        <taxon>Leotiomycetes</taxon>
        <taxon>Helotiales</taxon>
        <taxon>Mollisiaceae</taxon>
        <taxon>Mollisia</taxon>
    </lineage>
</organism>
<gene>
    <name evidence="1" type="ORF">LY89DRAFT_716349</name>
</gene>
<proteinExistence type="predicted"/>
<dbReference type="Proteomes" id="UP000070700">
    <property type="component" value="Unassembled WGS sequence"/>
</dbReference>
<evidence type="ECO:0000313" key="2">
    <source>
        <dbReference type="Proteomes" id="UP000070700"/>
    </source>
</evidence>